<organism evidence="1 2">
    <name type="scientific">Aldrovandia affinis</name>
    <dbReference type="NCBI Taxonomy" id="143900"/>
    <lineage>
        <taxon>Eukaryota</taxon>
        <taxon>Metazoa</taxon>
        <taxon>Chordata</taxon>
        <taxon>Craniata</taxon>
        <taxon>Vertebrata</taxon>
        <taxon>Euteleostomi</taxon>
        <taxon>Actinopterygii</taxon>
        <taxon>Neopterygii</taxon>
        <taxon>Teleostei</taxon>
        <taxon>Notacanthiformes</taxon>
        <taxon>Halosauridae</taxon>
        <taxon>Aldrovandia</taxon>
    </lineage>
</organism>
<comment type="caution">
    <text evidence="1">The sequence shown here is derived from an EMBL/GenBank/DDBJ whole genome shotgun (WGS) entry which is preliminary data.</text>
</comment>
<dbReference type="Proteomes" id="UP001221898">
    <property type="component" value="Unassembled WGS sequence"/>
</dbReference>
<gene>
    <name evidence="1" type="ORF">AAFF_G00116430</name>
</gene>
<reference evidence="1" key="1">
    <citation type="journal article" date="2023" name="Science">
        <title>Genome structures resolve the early diversification of teleost fishes.</title>
        <authorList>
            <person name="Parey E."/>
            <person name="Louis A."/>
            <person name="Montfort J."/>
            <person name="Bouchez O."/>
            <person name="Roques C."/>
            <person name="Iampietro C."/>
            <person name="Lluch J."/>
            <person name="Castinel A."/>
            <person name="Donnadieu C."/>
            <person name="Desvignes T."/>
            <person name="Floi Bucao C."/>
            <person name="Jouanno E."/>
            <person name="Wen M."/>
            <person name="Mejri S."/>
            <person name="Dirks R."/>
            <person name="Jansen H."/>
            <person name="Henkel C."/>
            <person name="Chen W.J."/>
            <person name="Zahm M."/>
            <person name="Cabau C."/>
            <person name="Klopp C."/>
            <person name="Thompson A.W."/>
            <person name="Robinson-Rechavi M."/>
            <person name="Braasch I."/>
            <person name="Lecointre G."/>
            <person name="Bobe J."/>
            <person name="Postlethwait J.H."/>
            <person name="Berthelot C."/>
            <person name="Roest Crollius H."/>
            <person name="Guiguen Y."/>
        </authorList>
    </citation>
    <scope>NUCLEOTIDE SEQUENCE</scope>
    <source>
        <strain evidence="1">NC1722</strain>
    </source>
</reference>
<name>A0AAD7WXC7_9TELE</name>
<dbReference type="AlphaFoldDB" id="A0AAD7WXC7"/>
<evidence type="ECO:0000313" key="1">
    <source>
        <dbReference type="EMBL" id="KAJ8412692.1"/>
    </source>
</evidence>
<protein>
    <submittedName>
        <fullName evidence="1">Uncharacterized protein</fullName>
    </submittedName>
</protein>
<proteinExistence type="predicted"/>
<sequence>MTPCIDYVKPREPPPCQPTLMMVSSSLPPLTLHLLRCLMVKKYRVSQYNNQAESAGMKQNETDVYNVHMKGQDFNTEELVWVYEPKQVKCLSLKLDSNWTGLCYVLECVRGVVYHMRLAPCCRKVVIH</sequence>
<evidence type="ECO:0000313" key="2">
    <source>
        <dbReference type="Proteomes" id="UP001221898"/>
    </source>
</evidence>
<dbReference type="EMBL" id="JAINUG010000018">
    <property type="protein sequence ID" value="KAJ8412692.1"/>
    <property type="molecule type" value="Genomic_DNA"/>
</dbReference>
<accession>A0AAD7WXC7</accession>
<keyword evidence="2" id="KW-1185">Reference proteome</keyword>